<dbReference type="Proteomes" id="UP000031668">
    <property type="component" value="Unassembled WGS sequence"/>
</dbReference>
<sequence>MGERMSFMTLAPYEAFYLFNDLNIIKINQENIEKTESLAVLKIFVSLYPNFVREYVAYKYFKFNGWTVRSGMRYASQFGTFSLIKCYMKGLSMTIIQSIS</sequence>
<name>A0A0C2JSN3_THEKT</name>
<accession>A0A0C2JSN3</accession>
<dbReference type="EMBL" id="JWZT01001228">
    <property type="protein sequence ID" value="KII72433.1"/>
    <property type="molecule type" value="Genomic_DNA"/>
</dbReference>
<gene>
    <name evidence="1" type="ORF">RF11_11601</name>
</gene>
<dbReference type="GO" id="GO:0000213">
    <property type="term" value="F:tRNA-intron lyase activity"/>
    <property type="evidence" value="ECO:0007669"/>
    <property type="project" value="InterPro"/>
</dbReference>
<organism evidence="1 2">
    <name type="scientific">Thelohanellus kitauei</name>
    <name type="common">Myxosporean</name>
    <dbReference type="NCBI Taxonomy" id="669202"/>
    <lineage>
        <taxon>Eukaryota</taxon>
        <taxon>Metazoa</taxon>
        <taxon>Cnidaria</taxon>
        <taxon>Myxozoa</taxon>
        <taxon>Myxosporea</taxon>
        <taxon>Bivalvulida</taxon>
        <taxon>Platysporina</taxon>
        <taxon>Myxobolidae</taxon>
        <taxon>Thelohanellus</taxon>
    </lineage>
</organism>
<reference evidence="1 2" key="1">
    <citation type="journal article" date="2014" name="Genome Biol. Evol.">
        <title>The genome of the myxosporean Thelohanellus kitauei shows adaptations to nutrient acquisition within its fish host.</title>
        <authorList>
            <person name="Yang Y."/>
            <person name="Xiong J."/>
            <person name="Zhou Z."/>
            <person name="Huo F."/>
            <person name="Miao W."/>
            <person name="Ran C."/>
            <person name="Liu Y."/>
            <person name="Zhang J."/>
            <person name="Feng J."/>
            <person name="Wang M."/>
            <person name="Wang M."/>
            <person name="Wang L."/>
            <person name="Yao B."/>
        </authorList>
    </citation>
    <scope>NUCLEOTIDE SEQUENCE [LARGE SCALE GENOMIC DNA]</scope>
    <source>
        <strain evidence="1">Wuqing</strain>
    </source>
</reference>
<protein>
    <submittedName>
        <fullName evidence="1">Uncharacterized protein</fullName>
    </submittedName>
</protein>
<keyword evidence="2" id="KW-1185">Reference proteome</keyword>
<dbReference type="PANTHER" id="PTHR21227:SF0">
    <property type="entry name" value="TRNA-SPLICING ENDONUCLEASE SUBUNIT SEN2"/>
    <property type="match status" value="1"/>
</dbReference>
<dbReference type="InterPro" id="IPR006676">
    <property type="entry name" value="tRNA_splic"/>
</dbReference>
<dbReference type="OrthoDB" id="10249562at2759"/>
<dbReference type="GO" id="GO:0000214">
    <property type="term" value="C:tRNA-intron endonuclease complex"/>
    <property type="evidence" value="ECO:0007669"/>
    <property type="project" value="TreeGrafter"/>
</dbReference>
<dbReference type="InterPro" id="IPR036167">
    <property type="entry name" value="tRNA_intron_Endo_cat-like_sf"/>
</dbReference>
<evidence type="ECO:0000313" key="1">
    <source>
        <dbReference type="EMBL" id="KII72433.1"/>
    </source>
</evidence>
<dbReference type="PANTHER" id="PTHR21227">
    <property type="entry name" value="TRNA-SPLICING ENDONUCLEASE SUBUNIT SEN2"/>
    <property type="match status" value="1"/>
</dbReference>
<dbReference type="GO" id="GO:0005737">
    <property type="term" value="C:cytoplasm"/>
    <property type="evidence" value="ECO:0007669"/>
    <property type="project" value="TreeGrafter"/>
</dbReference>
<proteinExistence type="predicted"/>
<evidence type="ECO:0000313" key="2">
    <source>
        <dbReference type="Proteomes" id="UP000031668"/>
    </source>
</evidence>
<dbReference type="GO" id="GO:0000379">
    <property type="term" value="P:tRNA-type intron splice site recognition and cleavage"/>
    <property type="evidence" value="ECO:0007669"/>
    <property type="project" value="TreeGrafter"/>
</dbReference>
<dbReference type="Gene3D" id="3.40.1350.150">
    <property type="match status" value="1"/>
</dbReference>
<comment type="caution">
    <text evidence="1">The sequence shown here is derived from an EMBL/GenBank/DDBJ whole genome shotgun (WGS) entry which is preliminary data.</text>
</comment>
<dbReference type="AlphaFoldDB" id="A0A0C2JSN3"/>
<dbReference type="SUPFAM" id="SSF53032">
    <property type="entry name" value="tRNA-intron endonuclease catalytic domain-like"/>
    <property type="match status" value="1"/>
</dbReference>